<dbReference type="AlphaFoldDB" id="A0A067LJF1"/>
<dbReference type="Proteomes" id="UP000027138">
    <property type="component" value="Unassembled WGS sequence"/>
</dbReference>
<dbReference type="OrthoDB" id="1086486at2759"/>
<reference evidence="2 3" key="1">
    <citation type="journal article" date="2014" name="PLoS ONE">
        <title>Global Analysis of Gene Expression Profiles in Physic Nut (Jatropha curcas L.) Seedlings Exposed to Salt Stress.</title>
        <authorList>
            <person name="Zhang L."/>
            <person name="Zhang C."/>
            <person name="Wu P."/>
            <person name="Chen Y."/>
            <person name="Li M."/>
            <person name="Jiang H."/>
            <person name="Wu G."/>
        </authorList>
    </citation>
    <scope>NUCLEOTIDE SEQUENCE [LARGE SCALE GENOMIC DNA]</scope>
    <source>
        <strain evidence="3">cv. GZQX0401</strain>
        <tissue evidence="2">Young leaves</tissue>
    </source>
</reference>
<gene>
    <name evidence="2" type="ORF">JCGZ_19424</name>
</gene>
<dbReference type="Pfam" id="PF00646">
    <property type="entry name" value="F-box"/>
    <property type="match status" value="1"/>
</dbReference>
<feature type="domain" description="F-box" evidence="1">
    <location>
        <begin position="1"/>
        <end position="45"/>
    </location>
</feature>
<dbReference type="InterPro" id="IPR050796">
    <property type="entry name" value="SCF_F-box_component"/>
</dbReference>
<evidence type="ECO:0000259" key="1">
    <source>
        <dbReference type="PROSITE" id="PS50181"/>
    </source>
</evidence>
<sequence>MEIRVPEEIVGQIFSKLPAKSLLRFKCLSKSLNSLISSPNFIRSHVPRSQGDLPKYVCGSYFFDVNTAVEAKPVKSPLKQQMPFLNQTNHKILCSCDGVILLRARINTPTLYSKDNEANALRMCVSWDFSSNNSVSSADFDSNYYSIIVWNPLIREYRIFPMPESGDYVSYGLGYDSVTDDYKVVQCGISKNHLIK</sequence>
<dbReference type="SUPFAM" id="SSF81383">
    <property type="entry name" value="F-box domain"/>
    <property type="match status" value="1"/>
</dbReference>
<dbReference type="PANTHER" id="PTHR31672:SF13">
    <property type="entry name" value="F-BOX PROTEIN CPR30-LIKE"/>
    <property type="match status" value="1"/>
</dbReference>
<dbReference type="EMBL" id="KK914252">
    <property type="protein sequence ID" value="KDP44409.1"/>
    <property type="molecule type" value="Genomic_DNA"/>
</dbReference>
<dbReference type="PROSITE" id="PS50181">
    <property type="entry name" value="FBOX"/>
    <property type="match status" value="1"/>
</dbReference>
<protein>
    <recommendedName>
        <fullName evidence="1">F-box domain-containing protein</fullName>
    </recommendedName>
</protein>
<dbReference type="InterPro" id="IPR036047">
    <property type="entry name" value="F-box-like_dom_sf"/>
</dbReference>
<accession>A0A067LJF1</accession>
<organism evidence="2 3">
    <name type="scientific">Jatropha curcas</name>
    <name type="common">Barbados nut</name>
    <dbReference type="NCBI Taxonomy" id="180498"/>
    <lineage>
        <taxon>Eukaryota</taxon>
        <taxon>Viridiplantae</taxon>
        <taxon>Streptophyta</taxon>
        <taxon>Embryophyta</taxon>
        <taxon>Tracheophyta</taxon>
        <taxon>Spermatophyta</taxon>
        <taxon>Magnoliopsida</taxon>
        <taxon>eudicotyledons</taxon>
        <taxon>Gunneridae</taxon>
        <taxon>Pentapetalae</taxon>
        <taxon>rosids</taxon>
        <taxon>fabids</taxon>
        <taxon>Malpighiales</taxon>
        <taxon>Euphorbiaceae</taxon>
        <taxon>Crotonoideae</taxon>
        <taxon>Jatropheae</taxon>
        <taxon>Jatropha</taxon>
    </lineage>
</organism>
<dbReference type="PANTHER" id="PTHR31672">
    <property type="entry name" value="BNACNNG10540D PROTEIN"/>
    <property type="match status" value="1"/>
</dbReference>
<proteinExistence type="predicted"/>
<dbReference type="SMART" id="SM00256">
    <property type="entry name" value="FBOX"/>
    <property type="match status" value="1"/>
</dbReference>
<dbReference type="Gene3D" id="1.20.1280.50">
    <property type="match status" value="1"/>
</dbReference>
<dbReference type="CDD" id="cd22157">
    <property type="entry name" value="F-box_AtFBW1-like"/>
    <property type="match status" value="1"/>
</dbReference>
<evidence type="ECO:0000313" key="3">
    <source>
        <dbReference type="Proteomes" id="UP000027138"/>
    </source>
</evidence>
<keyword evidence="3" id="KW-1185">Reference proteome</keyword>
<dbReference type="InterPro" id="IPR001810">
    <property type="entry name" value="F-box_dom"/>
</dbReference>
<evidence type="ECO:0000313" key="2">
    <source>
        <dbReference type="EMBL" id="KDP44409.1"/>
    </source>
</evidence>
<name>A0A067LJF1_JATCU</name>